<evidence type="ECO:0000313" key="3">
    <source>
        <dbReference type="Proteomes" id="UP001203058"/>
    </source>
</evidence>
<evidence type="ECO:0000313" key="2">
    <source>
        <dbReference type="EMBL" id="MCH8616375.1"/>
    </source>
</evidence>
<protein>
    <recommendedName>
        <fullName evidence="4">Rap1a immunity protein domain-containing protein</fullName>
    </recommendedName>
</protein>
<reference evidence="2 3" key="1">
    <citation type="submission" date="2022-03" db="EMBL/GenBank/DDBJ databases">
        <authorList>
            <person name="Jo J.-H."/>
            <person name="Im W.-T."/>
        </authorList>
    </citation>
    <scope>NUCLEOTIDE SEQUENCE [LARGE SCALE GENOMIC DNA]</scope>
    <source>
        <strain evidence="2 3">SM33</strain>
    </source>
</reference>
<name>A0ABS9VN28_9SPHN</name>
<feature type="chain" id="PRO_5046190938" description="Rap1a immunity protein domain-containing protein" evidence="1">
    <location>
        <begin position="22"/>
        <end position="125"/>
    </location>
</feature>
<sequence length="125" mass="13971">MRAYRLGLAVFVLASASPALAEEVASFLVRVKAVERLGPFAFFSRDFYRLKALVEADGEELKKEYAEAKAAGRETTFCPPAKDKPRVNPKEYLAALNAVPEDQRKTTTTKDVLKTVLERKYPCKS</sequence>
<dbReference type="Proteomes" id="UP001203058">
    <property type="component" value="Unassembled WGS sequence"/>
</dbReference>
<organism evidence="2 3">
    <name type="scientific">Sphingomonas telluris</name>
    <dbReference type="NCBI Taxonomy" id="2907998"/>
    <lineage>
        <taxon>Bacteria</taxon>
        <taxon>Pseudomonadati</taxon>
        <taxon>Pseudomonadota</taxon>
        <taxon>Alphaproteobacteria</taxon>
        <taxon>Sphingomonadales</taxon>
        <taxon>Sphingomonadaceae</taxon>
        <taxon>Sphingomonas</taxon>
    </lineage>
</organism>
<feature type="signal peptide" evidence="1">
    <location>
        <begin position="1"/>
        <end position="21"/>
    </location>
</feature>
<dbReference type="EMBL" id="JAKZHW010000001">
    <property type="protein sequence ID" value="MCH8616375.1"/>
    <property type="molecule type" value="Genomic_DNA"/>
</dbReference>
<proteinExistence type="predicted"/>
<gene>
    <name evidence="2" type="ORF">LZ016_09720</name>
</gene>
<evidence type="ECO:0008006" key="4">
    <source>
        <dbReference type="Google" id="ProtNLM"/>
    </source>
</evidence>
<comment type="caution">
    <text evidence="2">The sequence shown here is derived from an EMBL/GenBank/DDBJ whole genome shotgun (WGS) entry which is preliminary data.</text>
</comment>
<keyword evidence="3" id="KW-1185">Reference proteome</keyword>
<accession>A0ABS9VN28</accession>
<dbReference type="RefSeq" id="WP_241447177.1">
    <property type="nucleotide sequence ID" value="NZ_JAKZHW010000001.1"/>
</dbReference>
<evidence type="ECO:0000256" key="1">
    <source>
        <dbReference type="SAM" id="SignalP"/>
    </source>
</evidence>
<keyword evidence="1" id="KW-0732">Signal</keyword>